<dbReference type="InterPro" id="IPR000064">
    <property type="entry name" value="NLP_P60_dom"/>
</dbReference>
<dbReference type="PROSITE" id="PS51935">
    <property type="entry name" value="NLPC_P60"/>
    <property type="match status" value="1"/>
</dbReference>
<keyword evidence="2" id="KW-0645">Protease</keyword>
<dbReference type="RefSeq" id="WP_178139306.1">
    <property type="nucleotide sequence ID" value="NZ_FRDI01000003.1"/>
</dbReference>
<evidence type="ECO:0000259" key="5">
    <source>
        <dbReference type="PROSITE" id="PS51935"/>
    </source>
</evidence>
<name>A0A1M7S9G9_9BACT</name>
<dbReference type="Proteomes" id="UP000186469">
    <property type="component" value="Unassembled WGS sequence"/>
</dbReference>
<evidence type="ECO:0000313" key="6">
    <source>
        <dbReference type="EMBL" id="SHN55080.1"/>
    </source>
</evidence>
<dbReference type="Gene3D" id="3.90.1720.10">
    <property type="entry name" value="endopeptidase domain like (from Nostoc punctiforme)"/>
    <property type="match status" value="1"/>
</dbReference>
<keyword evidence="3" id="KW-0378">Hydrolase</keyword>
<feature type="domain" description="NlpC/P60" evidence="5">
    <location>
        <begin position="20"/>
        <end position="140"/>
    </location>
</feature>
<evidence type="ECO:0000256" key="3">
    <source>
        <dbReference type="ARBA" id="ARBA00022801"/>
    </source>
</evidence>
<keyword evidence="4" id="KW-0788">Thiol protease</keyword>
<dbReference type="GO" id="GO:0006508">
    <property type="term" value="P:proteolysis"/>
    <property type="evidence" value="ECO:0007669"/>
    <property type="project" value="UniProtKB-KW"/>
</dbReference>
<organism evidence="6 7">
    <name type="scientific">Desulfovibrio litoralis DSM 11393</name>
    <dbReference type="NCBI Taxonomy" id="1121455"/>
    <lineage>
        <taxon>Bacteria</taxon>
        <taxon>Pseudomonadati</taxon>
        <taxon>Thermodesulfobacteriota</taxon>
        <taxon>Desulfovibrionia</taxon>
        <taxon>Desulfovibrionales</taxon>
        <taxon>Desulfovibrionaceae</taxon>
        <taxon>Desulfovibrio</taxon>
    </lineage>
</organism>
<accession>A0A1M7S9G9</accession>
<evidence type="ECO:0000313" key="7">
    <source>
        <dbReference type="Proteomes" id="UP000186469"/>
    </source>
</evidence>
<reference evidence="6 7" key="1">
    <citation type="submission" date="2016-12" db="EMBL/GenBank/DDBJ databases">
        <authorList>
            <person name="Song W.-J."/>
            <person name="Kurnit D.M."/>
        </authorList>
    </citation>
    <scope>NUCLEOTIDE SEQUENCE [LARGE SCALE GENOMIC DNA]</scope>
    <source>
        <strain evidence="6 7">DSM 11393</strain>
    </source>
</reference>
<dbReference type="SUPFAM" id="SSF54001">
    <property type="entry name" value="Cysteine proteinases"/>
    <property type="match status" value="1"/>
</dbReference>
<dbReference type="PANTHER" id="PTHR47053:SF1">
    <property type="entry name" value="MUREIN DD-ENDOPEPTIDASE MEPH-RELATED"/>
    <property type="match status" value="1"/>
</dbReference>
<dbReference type="GO" id="GO:0008234">
    <property type="term" value="F:cysteine-type peptidase activity"/>
    <property type="evidence" value="ECO:0007669"/>
    <property type="project" value="UniProtKB-KW"/>
</dbReference>
<proteinExistence type="inferred from homology"/>
<dbReference type="AlphaFoldDB" id="A0A1M7S9G9"/>
<comment type="similarity">
    <text evidence="1">Belongs to the peptidase C40 family.</text>
</comment>
<dbReference type="EMBL" id="FRDI01000003">
    <property type="protein sequence ID" value="SHN55080.1"/>
    <property type="molecule type" value="Genomic_DNA"/>
</dbReference>
<evidence type="ECO:0000256" key="1">
    <source>
        <dbReference type="ARBA" id="ARBA00007074"/>
    </source>
</evidence>
<dbReference type="STRING" id="1121455.SAMN02745728_00628"/>
<protein>
    <submittedName>
        <fullName evidence="6">NlpC/P60 family protein</fullName>
    </submittedName>
</protein>
<dbReference type="Pfam" id="PF00877">
    <property type="entry name" value="NLPC_P60"/>
    <property type="match status" value="1"/>
</dbReference>
<evidence type="ECO:0000256" key="2">
    <source>
        <dbReference type="ARBA" id="ARBA00022670"/>
    </source>
</evidence>
<dbReference type="InterPro" id="IPR051202">
    <property type="entry name" value="Peptidase_C40"/>
</dbReference>
<sequence>MQAGCAKHPASTAPIIVKSNTKGEAVVNTARSMIGTRYKLGGTNPNGFDCSGFVCWTFAKYGKDMPRTAREQGAVGDKLNVSSLKPGDVVVFKIRRGYHSGIYTGDGNFIHSPRKGESVREDSIFSKYWQNKLIAARRVL</sequence>
<keyword evidence="7" id="KW-1185">Reference proteome</keyword>
<dbReference type="InterPro" id="IPR038765">
    <property type="entry name" value="Papain-like_cys_pep_sf"/>
</dbReference>
<evidence type="ECO:0000256" key="4">
    <source>
        <dbReference type="ARBA" id="ARBA00022807"/>
    </source>
</evidence>
<dbReference type="PANTHER" id="PTHR47053">
    <property type="entry name" value="MUREIN DD-ENDOPEPTIDASE MEPH-RELATED"/>
    <property type="match status" value="1"/>
</dbReference>
<gene>
    <name evidence="6" type="ORF">SAMN02745728_00628</name>
</gene>